<feature type="transmembrane region" description="Helical" evidence="1">
    <location>
        <begin position="127"/>
        <end position="150"/>
    </location>
</feature>
<feature type="transmembrane region" description="Helical" evidence="1">
    <location>
        <begin position="87"/>
        <end position="107"/>
    </location>
</feature>
<dbReference type="GeneID" id="37277769"/>
<organism evidence="2">
    <name type="scientific">Gyge ovalis</name>
    <dbReference type="NCBI Taxonomy" id="2008693"/>
    <lineage>
        <taxon>Eukaryota</taxon>
        <taxon>Metazoa</taxon>
        <taxon>Ecdysozoa</taxon>
        <taxon>Arthropoda</taxon>
        <taxon>Crustacea</taxon>
        <taxon>Multicrustacea</taxon>
        <taxon>Malacostraca</taxon>
        <taxon>Eumalacostraca</taxon>
        <taxon>Peracarida</taxon>
        <taxon>Isopoda</taxon>
        <taxon>Epicaridea</taxon>
        <taxon>Bopyridoidea</taxon>
        <taxon>Bopyridae</taxon>
        <taxon>Gyge</taxon>
    </lineage>
</organism>
<keyword evidence="1" id="KW-0472">Membrane</keyword>
<gene>
    <name evidence="2" type="primary">ND6</name>
</gene>
<sequence length="160" mass="17310">MEMLLYMIGGAVTGLLFSCNQPGPLVVMLLVDTLCLVHFIIYWGLFSWFGYILVLIFWGSMMVLFLYGVCLSPNLKPAELSLDSDGSAYLAIWVGIPLFGGGFYSTGGAKSLDLSSSLSVSLVSSSSVFLFLYSVCNLLLILLVVCEMAYTSKGPLLLMG</sequence>
<dbReference type="CTD" id="4541"/>
<evidence type="ECO:0000256" key="1">
    <source>
        <dbReference type="SAM" id="Phobius"/>
    </source>
</evidence>
<protein>
    <submittedName>
        <fullName evidence="2">NADH dehydrogenase subunit 6</fullName>
    </submittedName>
</protein>
<reference evidence="2" key="2">
    <citation type="journal article" date="2018" name="Syst. Parasitol.">
        <title>The first complete mitochondrial genome of a parasitic isopod supports Epicaridea Latreille, 1825 as a suborder and reveals the less conservative genome of isopods.</title>
        <authorList>
            <person name="Yu J."/>
            <person name="An J."/>
            <person name="Li Y."/>
            <person name="Boyko C.B."/>
        </authorList>
    </citation>
    <scope>NUCLEOTIDE SEQUENCE</scope>
</reference>
<feature type="transmembrane region" description="Helical" evidence="1">
    <location>
        <begin position="25"/>
        <end position="45"/>
    </location>
</feature>
<evidence type="ECO:0000313" key="2">
    <source>
        <dbReference type="EMBL" id="ASC43032.1"/>
    </source>
</evidence>
<name>A0A343DSC5_9CRUS</name>
<keyword evidence="2" id="KW-0496">Mitochondrion</keyword>
<proteinExistence type="predicted"/>
<reference evidence="2" key="1">
    <citation type="submission" date="2016-10" db="EMBL/GenBank/DDBJ databases">
        <authorList>
            <person name="Cai Z."/>
        </authorList>
    </citation>
    <scope>NUCLEOTIDE SEQUENCE</scope>
</reference>
<dbReference type="EMBL" id="KY038053">
    <property type="protein sequence ID" value="ASC43032.1"/>
    <property type="molecule type" value="Genomic_DNA"/>
</dbReference>
<keyword evidence="1" id="KW-0812">Transmembrane</keyword>
<dbReference type="RefSeq" id="YP_009477594.1">
    <property type="nucleotide sequence ID" value="NC_037467.1"/>
</dbReference>
<accession>A0A343DSC5</accession>
<keyword evidence="1" id="KW-1133">Transmembrane helix</keyword>
<feature type="transmembrane region" description="Helical" evidence="1">
    <location>
        <begin position="51"/>
        <end position="75"/>
    </location>
</feature>
<geneLocation type="mitochondrion" evidence="2"/>
<dbReference type="AlphaFoldDB" id="A0A343DSC5"/>